<name>A0ABU6QKQ7_9FABA</name>
<sequence length="86" mass="9491">MLVHEPTSRFRPALRLPRRSCAKSAAFEASRVHAGLTPVHLGDPVQWVNQPMIHLVNRRFATKASVAKGGPKFSKNFANSKLMAQA</sequence>
<comment type="caution">
    <text evidence="1">The sequence shown here is derived from an EMBL/GenBank/DDBJ whole genome shotgun (WGS) entry which is preliminary data.</text>
</comment>
<gene>
    <name evidence="1" type="ORF">PIB30_062903</name>
</gene>
<keyword evidence="2" id="KW-1185">Reference proteome</keyword>
<evidence type="ECO:0000313" key="1">
    <source>
        <dbReference type="EMBL" id="MED6112577.1"/>
    </source>
</evidence>
<dbReference type="Proteomes" id="UP001341840">
    <property type="component" value="Unassembled WGS sequence"/>
</dbReference>
<proteinExistence type="predicted"/>
<protein>
    <submittedName>
        <fullName evidence="1">Uncharacterized protein</fullName>
    </submittedName>
</protein>
<dbReference type="EMBL" id="JASCZI010000591">
    <property type="protein sequence ID" value="MED6112577.1"/>
    <property type="molecule type" value="Genomic_DNA"/>
</dbReference>
<organism evidence="1 2">
    <name type="scientific">Stylosanthes scabra</name>
    <dbReference type="NCBI Taxonomy" id="79078"/>
    <lineage>
        <taxon>Eukaryota</taxon>
        <taxon>Viridiplantae</taxon>
        <taxon>Streptophyta</taxon>
        <taxon>Embryophyta</taxon>
        <taxon>Tracheophyta</taxon>
        <taxon>Spermatophyta</taxon>
        <taxon>Magnoliopsida</taxon>
        <taxon>eudicotyledons</taxon>
        <taxon>Gunneridae</taxon>
        <taxon>Pentapetalae</taxon>
        <taxon>rosids</taxon>
        <taxon>fabids</taxon>
        <taxon>Fabales</taxon>
        <taxon>Fabaceae</taxon>
        <taxon>Papilionoideae</taxon>
        <taxon>50 kb inversion clade</taxon>
        <taxon>dalbergioids sensu lato</taxon>
        <taxon>Dalbergieae</taxon>
        <taxon>Pterocarpus clade</taxon>
        <taxon>Stylosanthes</taxon>
    </lineage>
</organism>
<evidence type="ECO:0000313" key="2">
    <source>
        <dbReference type="Proteomes" id="UP001341840"/>
    </source>
</evidence>
<reference evidence="1 2" key="1">
    <citation type="journal article" date="2023" name="Plants (Basel)">
        <title>Bridging the Gap: Combining Genomics and Transcriptomics Approaches to Understand Stylosanthes scabra, an Orphan Legume from the Brazilian Caatinga.</title>
        <authorList>
            <person name="Ferreira-Neto J.R.C."/>
            <person name="da Silva M.D."/>
            <person name="Binneck E."/>
            <person name="de Melo N.F."/>
            <person name="da Silva R.H."/>
            <person name="de Melo A.L.T.M."/>
            <person name="Pandolfi V."/>
            <person name="Bustamante F.O."/>
            <person name="Brasileiro-Vidal A.C."/>
            <person name="Benko-Iseppon A.M."/>
        </authorList>
    </citation>
    <scope>NUCLEOTIDE SEQUENCE [LARGE SCALE GENOMIC DNA]</scope>
    <source>
        <tissue evidence="1">Leaves</tissue>
    </source>
</reference>
<accession>A0ABU6QKQ7</accession>